<dbReference type="InterPro" id="IPR035914">
    <property type="entry name" value="Sperma_CUB_dom_sf"/>
</dbReference>
<dbReference type="InterPro" id="IPR052129">
    <property type="entry name" value="Spermadhesin-Link_domain"/>
</dbReference>
<dbReference type="InterPro" id="IPR000859">
    <property type="entry name" value="CUB_dom"/>
</dbReference>
<dbReference type="Proteomes" id="UP001162156">
    <property type="component" value="Unassembled WGS sequence"/>
</dbReference>
<feature type="domain" description="CUB" evidence="3">
    <location>
        <begin position="1"/>
        <end position="56"/>
    </location>
</feature>
<sequence length="61" mass="6897">MSQIYNGLDNTYNLLTKLCHQNKPVIVSSTGNFMFIEFTSDYSYQGKGFNANYSTIPTSKC</sequence>
<evidence type="ECO:0000259" key="3">
    <source>
        <dbReference type="PROSITE" id="PS01180"/>
    </source>
</evidence>
<evidence type="ECO:0000256" key="1">
    <source>
        <dbReference type="ARBA" id="ARBA00023157"/>
    </source>
</evidence>
<gene>
    <name evidence="4" type="ORF">NQ314_016759</name>
</gene>
<comment type="caution">
    <text evidence="2">Lacks conserved residue(s) required for the propagation of feature annotation.</text>
</comment>
<proteinExistence type="predicted"/>
<reference evidence="4" key="1">
    <citation type="journal article" date="2023" name="Insect Mol. Biol.">
        <title>Genome sequencing provides insights into the evolution of gene families encoding plant cell wall-degrading enzymes in longhorned beetles.</title>
        <authorList>
            <person name="Shin N.R."/>
            <person name="Okamura Y."/>
            <person name="Kirsch R."/>
            <person name="Pauchet Y."/>
        </authorList>
    </citation>
    <scope>NUCLEOTIDE SEQUENCE</scope>
    <source>
        <strain evidence="4">RBIC_L_NR</strain>
    </source>
</reference>
<dbReference type="Pfam" id="PF00431">
    <property type="entry name" value="CUB"/>
    <property type="match status" value="1"/>
</dbReference>
<organism evidence="4 5">
    <name type="scientific">Rhamnusium bicolor</name>
    <dbReference type="NCBI Taxonomy" id="1586634"/>
    <lineage>
        <taxon>Eukaryota</taxon>
        <taxon>Metazoa</taxon>
        <taxon>Ecdysozoa</taxon>
        <taxon>Arthropoda</taxon>
        <taxon>Hexapoda</taxon>
        <taxon>Insecta</taxon>
        <taxon>Pterygota</taxon>
        <taxon>Neoptera</taxon>
        <taxon>Endopterygota</taxon>
        <taxon>Coleoptera</taxon>
        <taxon>Polyphaga</taxon>
        <taxon>Cucujiformia</taxon>
        <taxon>Chrysomeloidea</taxon>
        <taxon>Cerambycidae</taxon>
        <taxon>Lepturinae</taxon>
        <taxon>Rhagiini</taxon>
        <taxon>Rhamnusium</taxon>
    </lineage>
</organism>
<dbReference type="PANTHER" id="PTHR46908">
    <property type="entry name" value="CUBILIN-LIKE PROTEIN"/>
    <property type="match status" value="1"/>
</dbReference>
<comment type="caution">
    <text evidence="4">The sequence shown here is derived from an EMBL/GenBank/DDBJ whole genome shotgun (WGS) entry which is preliminary data.</text>
</comment>
<dbReference type="AlphaFoldDB" id="A0AAV8WV61"/>
<dbReference type="CDD" id="cd00041">
    <property type="entry name" value="CUB"/>
    <property type="match status" value="1"/>
</dbReference>
<dbReference type="PROSITE" id="PS01180">
    <property type="entry name" value="CUB"/>
    <property type="match status" value="1"/>
</dbReference>
<evidence type="ECO:0000256" key="2">
    <source>
        <dbReference type="PROSITE-ProRule" id="PRU00059"/>
    </source>
</evidence>
<dbReference type="PANTHER" id="PTHR46908:SF8">
    <property type="entry name" value="C-TYPE LECTIN DOMAIN-CONTAINING PROTEIN"/>
    <property type="match status" value="1"/>
</dbReference>
<keyword evidence="1" id="KW-1015">Disulfide bond</keyword>
<name>A0AAV8WV61_9CUCU</name>
<evidence type="ECO:0000313" key="4">
    <source>
        <dbReference type="EMBL" id="KAJ8930433.1"/>
    </source>
</evidence>
<keyword evidence="5" id="KW-1185">Reference proteome</keyword>
<protein>
    <recommendedName>
        <fullName evidence="3">CUB domain-containing protein</fullName>
    </recommendedName>
</protein>
<dbReference type="Gene3D" id="2.60.120.290">
    <property type="entry name" value="Spermadhesin, CUB domain"/>
    <property type="match status" value="1"/>
</dbReference>
<accession>A0AAV8WV61</accession>
<evidence type="ECO:0000313" key="5">
    <source>
        <dbReference type="Proteomes" id="UP001162156"/>
    </source>
</evidence>
<dbReference type="EMBL" id="JANEYF010004667">
    <property type="protein sequence ID" value="KAJ8930433.1"/>
    <property type="molecule type" value="Genomic_DNA"/>
</dbReference>
<dbReference type="SUPFAM" id="SSF49854">
    <property type="entry name" value="Spermadhesin, CUB domain"/>
    <property type="match status" value="1"/>
</dbReference>